<feature type="domain" description="TonB-dependent receptor-like beta-barrel" evidence="13">
    <location>
        <begin position="341"/>
        <end position="761"/>
    </location>
</feature>
<dbReference type="GO" id="GO:0015344">
    <property type="term" value="F:siderophore uptake transmembrane transporter activity"/>
    <property type="evidence" value="ECO:0007669"/>
    <property type="project" value="TreeGrafter"/>
</dbReference>
<feature type="transmembrane region" description="Helical" evidence="12">
    <location>
        <begin position="7"/>
        <end position="26"/>
    </location>
</feature>
<feature type="domain" description="TonB-dependent receptor plug" evidence="14">
    <location>
        <begin position="126"/>
        <end position="229"/>
    </location>
</feature>
<evidence type="ECO:0000259" key="13">
    <source>
        <dbReference type="Pfam" id="PF00593"/>
    </source>
</evidence>
<keyword evidence="5" id="KW-0732">Signal</keyword>
<dbReference type="InterPro" id="IPR037066">
    <property type="entry name" value="Plug_dom_sf"/>
</dbReference>
<dbReference type="InterPro" id="IPR008969">
    <property type="entry name" value="CarboxyPept-like_regulatory"/>
</dbReference>
<evidence type="ECO:0000259" key="14">
    <source>
        <dbReference type="Pfam" id="PF07715"/>
    </source>
</evidence>
<dbReference type="PANTHER" id="PTHR30069">
    <property type="entry name" value="TONB-DEPENDENT OUTER MEMBRANE RECEPTOR"/>
    <property type="match status" value="1"/>
</dbReference>
<comment type="subcellular location">
    <subcellularLocation>
        <location evidence="1 10">Cell outer membrane</location>
        <topology evidence="1 10">Multi-pass membrane protein</topology>
    </subcellularLocation>
</comment>
<evidence type="ECO:0000313" key="15">
    <source>
        <dbReference type="EMBL" id="TPN82851.1"/>
    </source>
</evidence>
<evidence type="ECO:0000256" key="6">
    <source>
        <dbReference type="ARBA" id="ARBA00023077"/>
    </source>
</evidence>
<gene>
    <name evidence="15" type="ORF">FHK87_20715</name>
</gene>
<dbReference type="Pfam" id="PF00593">
    <property type="entry name" value="TonB_dep_Rec_b-barrel"/>
    <property type="match status" value="1"/>
</dbReference>
<dbReference type="Gene3D" id="2.170.130.10">
    <property type="entry name" value="TonB-dependent receptor, plug domain"/>
    <property type="match status" value="1"/>
</dbReference>
<evidence type="ECO:0000256" key="3">
    <source>
        <dbReference type="ARBA" id="ARBA00022452"/>
    </source>
</evidence>
<evidence type="ECO:0000256" key="10">
    <source>
        <dbReference type="PROSITE-ProRule" id="PRU01360"/>
    </source>
</evidence>
<dbReference type="PROSITE" id="PS52016">
    <property type="entry name" value="TONB_DEPENDENT_REC_3"/>
    <property type="match status" value="1"/>
</dbReference>
<dbReference type="Gene3D" id="2.40.170.20">
    <property type="entry name" value="TonB-dependent receptor, beta-barrel domain"/>
    <property type="match status" value="1"/>
</dbReference>
<evidence type="ECO:0000256" key="4">
    <source>
        <dbReference type="ARBA" id="ARBA00022692"/>
    </source>
</evidence>
<evidence type="ECO:0000256" key="9">
    <source>
        <dbReference type="ARBA" id="ARBA00023237"/>
    </source>
</evidence>
<dbReference type="SUPFAM" id="SSF56935">
    <property type="entry name" value="Porins"/>
    <property type="match status" value="1"/>
</dbReference>
<proteinExistence type="inferred from homology"/>
<evidence type="ECO:0000256" key="8">
    <source>
        <dbReference type="ARBA" id="ARBA00023170"/>
    </source>
</evidence>
<dbReference type="InterPro" id="IPR012910">
    <property type="entry name" value="Plug_dom"/>
</dbReference>
<evidence type="ECO:0000256" key="12">
    <source>
        <dbReference type="SAM" id="Phobius"/>
    </source>
</evidence>
<keyword evidence="12" id="KW-1133">Transmembrane helix</keyword>
<dbReference type="Pfam" id="PF13715">
    <property type="entry name" value="CarbopepD_reg_2"/>
    <property type="match status" value="1"/>
</dbReference>
<dbReference type="GO" id="GO:0009279">
    <property type="term" value="C:cell outer membrane"/>
    <property type="evidence" value="ECO:0007669"/>
    <property type="project" value="UniProtKB-SubCell"/>
</dbReference>
<evidence type="ECO:0000256" key="2">
    <source>
        <dbReference type="ARBA" id="ARBA00022448"/>
    </source>
</evidence>
<keyword evidence="4 10" id="KW-0812">Transmembrane</keyword>
<dbReference type="RefSeq" id="WP_140596193.1">
    <property type="nucleotide sequence ID" value="NZ_VFWZ01000008.1"/>
</dbReference>
<evidence type="ECO:0000313" key="16">
    <source>
        <dbReference type="Proteomes" id="UP000315540"/>
    </source>
</evidence>
<dbReference type="InterPro" id="IPR039426">
    <property type="entry name" value="TonB-dep_rcpt-like"/>
</dbReference>
<dbReference type="SUPFAM" id="SSF49464">
    <property type="entry name" value="Carboxypeptidase regulatory domain-like"/>
    <property type="match status" value="1"/>
</dbReference>
<dbReference type="Pfam" id="PF07715">
    <property type="entry name" value="Plug"/>
    <property type="match status" value="1"/>
</dbReference>
<reference evidence="15 16" key="1">
    <citation type="submission" date="2019-06" db="EMBL/GenBank/DDBJ databases">
        <authorList>
            <person name="Meng X."/>
        </authorList>
    </citation>
    <scope>NUCLEOTIDE SEQUENCE [LARGE SCALE GENOMIC DNA]</scope>
    <source>
        <strain evidence="15 16">M625</strain>
    </source>
</reference>
<dbReference type="InterPro" id="IPR036942">
    <property type="entry name" value="Beta-barrel_TonB_sf"/>
</dbReference>
<keyword evidence="16" id="KW-1185">Reference proteome</keyword>
<dbReference type="Proteomes" id="UP000315540">
    <property type="component" value="Unassembled WGS sequence"/>
</dbReference>
<keyword evidence="3 10" id="KW-1134">Transmembrane beta strand</keyword>
<dbReference type="PANTHER" id="PTHR30069:SF29">
    <property type="entry name" value="HEMOGLOBIN AND HEMOGLOBIN-HAPTOGLOBIN-BINDING PROTEIN 1-RELATED"/>
    <property type="match status" value="1"/>
</dbReference>
<comment type="similarity">
    <text evidence="10 11">Belongs to the TonB-dependent receptor family.</text>
</comment>
<keyword evidence="6 11" id="KW-0798">TonB box</keyword>
<keyword evidence="2 10" id="KW-0813">Transport</keyword>
<protein>
    <submittedName>
        <fullName evidence="15">TonB-dependent receptor</fullName>
    </submittedName>
</protein>
<keyword evidence="7 10" id="KW-0472">Membrane</keyword>
<evidence type="ECO:0000256" key="7">
    <source>
        <dbReference type="ARBA" id="ARBA00023136"/>
    </source>
</evidence>
<dbReference type="EMBL" id="VFWZ01000008">
    <property type="protein sequence ID" value="TPN82851.1"/>
    <property type="molecule type" value="Genomic_DNA"/>
</dbReference>
<name>A0A504J9J7_9FLAO</name>
<sequence length="795" mass="90416">MPNTRSYTLFCITQIAITFSFCFTMHSQTISGYIFDRKNAPLEGAVITLYPSKKSTISNDKGFYSFAFTKKDTLTFLEVNHIAFLKERVDISDYKDISSINIILKEAVTDLEEVILLQPRGFENITDNSQSVITINKDFIAKSNMSTFADALEALPGLNTMNLGVGIAKPMIRGMGFNRILVTNRGIKQEGQQWGADHGLEIDPFDVENVEIIKGPASLLFGSDGIGGVINIKDNSPLSESGNTISLNSVYQSNNRAISNSLDWKGRQNKWFYGARITYQDYGDYTVPADQFEYAGFNLPIFDNRLKNTAGNEIHFSASLGYTSERFKTHLKFTSFNQKAGIFTGAIGLPRSYNLQHNGDFRNIDFPRQENQHHMITSNTTLNLGTQKLEIDLGYQHNIREELSFPGAHGIAANQVSSNLALGLYLDTYTANVKYEINPNTNHRILFGSQFQYMENDKDGFEYLLPVFDSFQAGFYHYQLLHINDDWTVNAGIRYDYGTHDIQRHLQPIYDRGTLQPTGEFMERTPEFDRNFNNISGAAGVVYKVNKENHLKLNLGNSFRFPTAIELSSNGVHHGNFRHEIGDQNLQIEKGYQADFTYLHQSENTYLELSAFYAIYQDYIYLSPTGNFSFLASGGTMWQYQQNDAIFNGFEIAASHQFPFHLKTDIVVDFVQNINRDTRLPLPLTPAPSVLTSVEFNRFLNTSKTFDEEYIFISGRYNFEQDQIDRNESITQDSFIIDAGLGFNVHIKSQPIRCKLTVNNVFDVEYFNHISRYRLINLPEPGRNITLSAQIPIKF</sequence>
<organism evidence="15 16">
    <name type="scientific">Aquimarina algicola</name>
    <dbReference type="NCBI Taxonomy" id="2589995"/>
    <lineage>
        <taxon>Bacteria</taxon>
        <taxon>Pseudomonadati</taxon>
        <taxon>Bacteroidota</taxon>
        <taxon>Flavobacteriia</taxon>
        <taxon>Flavobacteriales</taxon>
        <taxon>Flavobacteriaceae</taxon>
        <taxon>Aquimarina</taxon>
    </lineage>
</organism>
<accession>A0A504J9J7</accession>
<dbReference type="OrthoDB" id="9795928at2"/>
<evidence type="ECO:0000256" key="1">
    <source>
        <dbReference type="ARBA" id="ARBA00004571"/>
    </source>
</evidence>
<keyword evidence="9 10" id="KW-0998">Cell outer membrane</keyword>
<dbReference type="GO" id="GO:0044718">
    <property type="term" value="P:siderophore transmembrane transport"/>
    <property type="evidence" value="ECO:0007669"/>
    <property type="project" value="TreeGrafter"/>
</dbReference>
<evidence type="ECO:0000256" key="5">
    <source>
        <dbReference type="ARBA" id="ARBA00022729"/>
    </source>
</evidence>
<dbReference type="InterPro" id="IPR000531">
    <property type="entry name" value="Beta-barrel_TonB"/>
</dbReference>
<comment type="caution">
    <text evidence="15">The sequence shown here is derived from an EMBL/GenBank/DDBJ whole genome shotgun (WGS) entry which is preliminary data.</text>
</comment>
<keyword evidence="8 15" id="KW-0675">Receptor</keyword>
<evidence type="ECO:0000256" key="11">
    <source>
        <dbReference type="RuleBase" id="RU003357"/>
    </source>
</evidence>
<dbReference type="AlphaFoldDB" id="A0A504J9J7"/>